<keyword evidence="2" id="KW-1185">Reference proteome</keyword>
<dbReference type="InterPro" id="IPR027417">
    <property type="entry name" value="P-loop_NTPase"/>
</dbReference>
<reference evidence="2" key="1">
    <citation type="submission" date="2016-10" db="EMBL/GenBank/DDBJ databases">
        <authorList>
            <person name="Varghese N."/>
            <person name="Submissions S."/>
        </authorList>
    </citation>
    <scope>NUCLEOTIDE SEQUENCE [LARGE SCALE GENOMIC DNA]</scope>
    <source>
        <strain evidence="2">DSM 44260</strain>
    </source>
</reference>
<dbReference type="EMBL" id="FOGI01000010">
    <property type="protein sequence ID" value="SES32984.1"/>
    <property type="molecule type" value="Genomic_DNA"/>
</dbReference>
<protein>
    <recommendedName>
        <fullName evidence="3">AAA ATPase domain-containing protein</fullName>
    </recommendedName>
</protein>
<name>A0A1H9WGM1_9PSEU</name>
<dbReference type="AlphaFoldDB" id="A0A1H9WGM1"/>
<sequence length="309" mass="34101">MMADKAPFNPFVPPQRRVGKAMLSLRPIDDPAHDQHYVDVCGSARAYRRLTDSPDVVEDILTTGGYVLAFGESGCGKTALVNRCANWVRAALREALDAKVLVVDLRRHALALESSSVATRIGWACGRLVRALRDEDALVDPAAPELDSGDPDLILPELDTLLDPSLALIVLLPDHLDLVREVLLYASGMLSPRVLYLAESALLTDAQVRKIELALEDTRPPIVLRLRTLTRADVARFVDDRLRRHRAAGRYPGVAHTALTELVSTKSVKTLQRTLVGTFEMLRGEAVNYSESYAVTLEDLNRYTRGIQS</sequence>
<dbReference type="SUPFAM" id="SSF52540">
    <property type="entry name" value="P-loop containing nucleoside triphosphate hydrolases"/>
    <property type="match status" value="1"/>
</dbReference>
<proteinExistence type="predicted"/>
<accession>A0A1H9WGM1</accession>
<organism evidence="1 2">
    <name type="scientific">Actinokineospora terrae</name>
    <dbReference type="NCBI Taxonomy" id="155974"/>
    <lineage>
        <taxon>Bacteria</taxon>
        <taxon>Bacillati</taxon>
        <taxon>Actinomycetota</taxon>
        <taxon>Actinomycetes</taxon>
        <taxon>Pseudonocardiales</taxon>
        <taxon>Pseudonocardiaceae</taxon>
        <taxon>Actinokineospora</taxon>
    </lineage>
</organism>
<dbReference type="STRING" id="155974.SAMN04487818_110179"/>
<gene>
    <name evidence="1" type="ORF">SAMN04487818_110179</name>
</gene>
<evidence type="ECO:0000313" key="1">
    <source>
        <dbReference type="EMBL" id="SES32984.1"/>
    </source>
</evidence>
<evidence type="ECO:0008006" key="3">
    <source>
        <dbReference type="Google" id="ProtNLM"/>
    </source>
</evidence>
<evidence type="ECO:0000313" key="2">
    <source>
        <dbReference type="Proteomes" id="UP000199051"/>
    </source>
</evidence>
<dbReference type="Proteomes" id="UP000199051">
    <property type="component" value="Unassembled WGS sequence"/>
</dbReference>